<comment type="caution">
    <text evidence="2">The sequence shown here is derived from an EMBL/GenBank/DDBJ whole genome shotgun (WGS) entry which is preliminary data.</text>
</comment>
<feature type="compositionally biased region" description="Polar residues" evidence="1">
    <location>
        <begin position="26"/>
        <end position="36"/>
    </location>
</feature>
<evidence type="ECO:0000313" key="2">
    <source>
        <dbReference type="EMBL" id="ODN79739.1"/>
    </source>
</evidence>
<proteinExistence type="predicted"/>
<dbReference type="EMBL" id="AWGJ01000005">
    <property type="protein sequence ID" value="ODN79739.1"/>
    <property type="molecule type" value="Genomic_DNA"/>
</dbReference>
<sequence>MGKFEEFKSQHDSSAKQSAAPPPSYGQASGTSHHQPSQPMYNAFSCIHLARTDGIRLINMPAASDVRAIETAIERVWVPGIQGKSSVAGTVGTEWKLRGNPWSGIMTEAIQARRLLIHIFHALSAVGWDLHMSVDLTKKQYDKDSVIFRKTTPPREKYFFCVSFNEGDKVRIIDPPNNDVRDAFIQAVRQTWYRGVQTEKEKEHGCYQIKLRGNPWWSSNGLDVNHARIVSLAILSAMDVQGFELAASVDMSVGTEHGGDVDTWFFASK</sequence>
<gene>
    <name evidence="2" type="ORF">L202_03656</name>
</gene>
<accession>A0A1E3HTQ9</accession>
<dbReference type="OrthoDB" id="58379at2759"/>
<organism evidence="2 3">
    <name type="scientific">Cryptococcus amylolentus CBS 6039</name>
    <dbReference type="NCBI Taxonomy" id="1295533"/>
    <lineage>
        <taxon>Eukaryota</taxon>
        <taxon>Fungi</taxon>
        <taxon>Dikarya</taxon>
        <taxon>Basidiomycota</taxon>
        <taxon>Agaricomycotina</taxon>
        <taxon>Tremellomycetes</taxon>
        <taxon>Tremellales</taxon>
        <taxon>Cryptococcaceae</taxon>
        <taxon>Cryptococcus</taxon>
    </lineage>
</organism>
<dbReference type="RefSeq" id="XP_018994586.1">
    <property type="nucleotide sequence ID" value="XM_019137560.1"/>
</dbReference>
<dbReference type="Proteomes" id="UP000094065">
    <property type="component" value="Unassembled WGS sequence"/>
</dbReference>
<dbReference type="GeneID" id="30154965"/>
<feature type="compositionally biased region" description="Basic and acidic residues" evidence="1">
    <location>
        <begin position="1"/>
        <end position="14"/>
    </location>
</feature>
<reference evidence="2 3" key="1">
    <citation type="submission" date="2016-06" db="EMBL/GenBank/DDBJ databases">
        <title>Evolution of pathogenesis and genome organization in the Tremellales.</title>
        <authorList>
            <person name="Cuomo C."/>
            <person name="Litvintseva A."/>
            <person name="Heitman J."/>
            <person name="Chen Y."/>
            <person name="Sun S."/>
            <person name="Springer D."/>
            <person name="Dromer F."/>
            <person name="Young S."/>
            <person name="Zeng Q."/>
            <person name="Chapman S."/>
            <person name="Gujja S."/>
            <person name="Saif S."/>
            <person name="Birren B."/>
        </authorList>
    </citation>
    <scope>NUCLEOTIDE SEQUENCE [LARGE SCALE GENOMIC DNA]</scope>
    <source>
        <strain evidence="2 3">CBS 6039</strain>
    </source>
</reference>
<dbReference type="PANTHER" id="PTHR38696">
    <property type="entry name" value="MEDIATOR OF RNA POLYMERASE II TRANSCRIPTION SUBUNIT 13"/>
    <property type="match status" value="1"/>
</dbReference>
<dbReference type="AlphaFoldDB" id="A0A1E3HTQ9"/>
<evidence type="ECO:0000313" key="3">
    <source>
        <dbReference type="Proteomes" id="UP000094065"/>
    </source>
</evidence>
<keyword evidence="3" id="KW-1185">Reference proteome</keyword>
<dbReference type="PANTHER" id="PTHR38696:SF1">
    <property type="entry name" value="MEDIATOR OF RNA POLYMERASE II TRANSCRIPTION SUBUNIT 13"/>
    <property type="match status" value="1"/>
</dbReference>
<name>A0A1E3HTQ9_9TREE</name>
<feature type="region of interest" description="Disordered" evidence="1">
    <location>
        <begin position="1"/>
        <end position="36"/>
    </location>
</feature>
<protein>
    <submittedName>
        <fullName evidence="2">Uncharacterized protein</fullName>
    </submittedName>
</protein>
<evidence type="ECO:0000256" key="1">
    <source>
        <dbReference type="SAM" id="MobiDB-lite"/>
    </source>
</evidence>
<dbReference type="STRING" id="1295533.A0A1E3HTQ9"/>